<feature type="compositionally biased region" description="Basic residues" evidence="6">
    <location>
        <begin position="128"/>
        <end position="147"/>
    </location>
</feature>
<dbReference type="PROSITE" id="PS00036">
    <property type="entry name" value="BZIP_BASIC"/>
    <property type="match status" value="1"/>
</dbReference>
<evidence type="ECO:0000313" key="9">
    <source>
        <dbReference type="Proteomes" id="UP000029964"/>
    </source>
</evidence>
<feature type="compositionally biased region" description="Polar residues" evidence="6">
    <location>
        <begin position="50"/>
        <end position="61"/>
    </location>
</feature>
<dbReference type="SUPFAM" id="SSF57959">
    <property type="entry name" value="Leucine zipper domain"/>
    <property type="match status" value="1"/>
</dbReference>
<keyword evidence="2" id="KW-0805">Transcription regulation</keyword>
<dbReference type="OrthoDB" id="295274at2759"/>
<feature type="region of interest" description="Disordered" evidence="6">
    <location>
        <begin position="25"/>
        <end position="154"/>
    </location>
</feature>
<keyword evidence="4" id="KW-0804">Transcription</keyword>
<accession>A0A086T3H8</accession>
<comment type="caution">
    <text evidence="8">The sequence shown here is derived from an EMBL/GenBank/DDBJ whole genome shotgun (WGS) entry which is preliminary data.</text>
</comment>
<dbReference type="InterPro" id="IPR051027">
    <property type="entry name" value="bZIP_transcription_factors"/>
</dbReference>
<dbReference type="GO" id="GO:0005634">
    <property type="term" value="C:nucleus"/>
    <property type="evidence" value="ECO:0007669"/>
    <property type="project" value="UniProtKB-SubCell"/>
</dbReference>
<dbReference type="CDD" id="cd14687">
    <property type="entry name" value="bZIP_ATF2"/>
    <property type="match status" value="1"/>
</dbReference>
<evidence type="ECO:0000256" key="1">
    <source>
        <dbReference type="ARBA" id="ARBA00004123"/>
    </source>
</evidence>
<feature type="domain" description="BZIP" evidence="7">
    <location>
        <begin position="123"/>
        <end position="186"/>
    </location>
</feature>
<evidence type="ECO:0000256" key="3">
    <source>
        <dbReference type="ARBA" id="ARBA00023125"/>
    </source>
</evidence>
<dbReference type="Pfam" id="PF00170">
    <property type="entry name" value="bZIP_1"/>
    <property type="match status" value="1"/>
</dbReference>
<dbReference type="GO" id="GO:0003700">
    <property type="term" value="F:DNA-binding transcription factor activity"/>
    <property type="evidence" value="ECO:0007669"/>
    <property type="project" value="InterPro"/>
</dbReference>
<keyword evidence="3" id="KW-0238">DNA-binding</keyword>
<evidence type="ECO:0000256" key="5">
    <source>
        <dbReference type="ARBA" id="ARBA00023242"/>
    </source>
</evidence>
<evidence type="ECO:0000256" key="2">
    <source>
        <dbReference type="ARBA" id="ARBA00023015"/>
    </source>
</evidence>
<keyword evidence="9" id="KW-1185">Reference proteome</keyword>
<dbReference type="PANTHER" id="PTHR19304">
    <property type="entry name" value="CYCLIC-AMP RESPONSE ELEMENT BINDING PROTEIN"/>
    <property type="match status" value="1"/>
</dbReference>
<dbReference type="InterPro" id="IPR004827">
    <property type="entry name" value="bZIP"/>
</dbReference>
<dbReference type="InterPro" id="IPR002112">
    <property type="entry name" value="Leuzip_Jun"/>
</dbReference>
<dbReference type="SMART" id="SM00338">
    <property type="entry name" value="BRLZ"/>
    <property type="match status" value="1"/>
</dbReference>
<name>A0A086T3H8_HAPC1</name>
<reference evidence="9" key="1">
    <citation type="journal article" date="2014" name="Genome Announc.">
        <title>Genome sequence and annotation of Acremonium chrysogenum, producer of the beta-lactam antibiotic cephalosporin C.</title>
        <authorList>
            <person name="Terfehr D."/>
            <person name="Dahlmann T.A."/>
            <person name="Specht T."/>
            <person name="Zadra I."/>
            <person name="Kuernsteiner H."/>
            <person name="Kueck U."/>
        </authorList>
    </citation>
    <scope>NUCLEOTIDE SEQUENCE [LARGE SCALE GENOMIC DNA]</scope>
    <source>
        <strain evidence="9">ATCC 11550 / CBS 779.69 / DSM 880 / IAM 14645 / JCM 23072 / IMI 49137</strain>
    </source>
</reference>
<feature type="compositionally biased region" description="Basic and acidic residues" evidence="6">
    <location>
        <begin position="66"/>
        <end position="75"/>
    </location>
</feature>
<dbReference type="EMBL" id="JPKY01000059">
    <property type="protein sequence ID" value="KFH43910.1"/>
    <property type="molecule type" value="Genomic_DNA"/>
</dbReference>
<evidence type="ECO:0000313" key="8">
    <source>
        <dbReference type="EMBL" id="KFH43910.1"/>
    </source>
</evidence>
<evidence type="ECO:0000256" key="6">
    <source>
        <dbReference type="SAM" id="MobiDB-lite"/>
    </source>
</evidence>
<sequence>MDDPSEQADKGHYLYPFDESFSSLDKYGEIHDPGFPQSIAPLALLDHSRQTTAEATTQSDASVDVTKGKNPDRKAPLRSSSRRTRAKSSSKSFGSESPVTFAGKSEGQAEEGSAIQEGDDDDDDGKAHLRARNRKAAAKFRVRKKQSIKQLQGKEETVREIHRALSEEASQLRDEELHLKNMVLEHSSCGCPQIDDYIQQAAASLAQEKSGPAYSIAHEPGCSAAGVMWPGVDDDALAG</sequence>
<dbReference type="PRINTS" id="PR00043">
    <property type="entry name" value="LEUZIPPRJUN"/>
</dbReference>
<evidence type="ECO:0000256" key="4">
    <source>
        <dbReference type="ARBA" id="ARBA00023163"/>
    </source>
</evidence>
<dbReference type="AlphaFoldDB" id="A0A086T3H8"/>
<dbReference type="InterPro" id="IPR046347">
    <property type="entry name" value="bZIP_sf"/>
</dbReference>
<dbReference type="HOGENOM" id="CLU_1160816_0_0_1"/>
<dbReference type="Gene3D" id="1.20.5.170">
    <property type="match status" value="1"/>
</dbReference>
<evidence type="ECO:0000259" key="7">
    <source>
        <dbReference type="PROSITE" id="PS50217"/>
    </source>
</evidence>
<comment type="subcellular location">
    <subcellularLocation>
        <location evidence="1">Nucleus</location>
    </subcellularLocation>
</comment>
<keyword evidence="5" id="KW-0539">Nucleus</keyword>
<gene>
    <name evidence="8" type="ORF">ACRE_053360</name>
</gene>
<dbReference type="PROSITE" id="PS50217">
    <property type="entry name" value="BZIP"/>
    <property type="match status" value="1"/>
</dbReference>
<dbReference type="STRING" id="857340.A0A086T3H8"/>
<proteinExistence type="predicted"/>
<organism evidence="8 9">
    <name type="scientific">Hapsidospora chrysogenum (strain ATCC 11550 / CBS 779.69 / DSM 880 / IAM 14645 / JCM 23072 / IMI 49137)</name>
    <name type="common">Acremonium chrysogenum</name>
    <dbReference type="NCBI Taxonomy" id="857340"/>
    <lineage>
        <taxon>Eukaryota</taxon>
        <taxon>Fungi</taxon>
        <taxon>Dikarya</taxon>
        <taxon>Ascomycota</taxon>
        <taxon>Pezizomycotina</taxon>
        <taxon>Sordariomycetes</taxon>
        <taxon>Hypocreomycetidae</taxon>
        <taxon>Hypocreales</taxon>
        <taxon>Bionectriaceae</taxon>
        <taxon>Hapsidospora</taxon>
    </lineage>
</organism>
<protein>
    <submittedName>
        <fullName evidence="8">Transcription factor-like protein</fullName>
    </submittedName>
</protein>
<dbReference type="GO" id="GO:0003677">
    <property type="term" value="F:DNA binding"/>
    <property type="evidence" value="ECO:0007669"/>
    <property type="project" value="UniProtKB-KW"/>
</dbReference>
<dbReference type="Proteomes" id="UP000029964">
    <property type="component" value="Unassembled WGS sequence"/>
</dbReference>